<gene>
    <name evidence="4" type="ordered locus">Halru_2429</name>
</gene>
<dbReference type="HOGENOM" id="CLU_089876_11_2_2"/>
<evidence type="ECO:0000313" key="4">
    <source>
        <dbReference type="EMBL" id="AGB17011.1"/>
    </source>
</evidence>
<sequence>MDEEVSPDREALISDDPYCSLLGIELVSIGSGSATTQLSITEDHLNFHGVPHGGAINSLADAAFAAASNADGDDAFALETNVSFLEAVEVGTTLTATARRTHETRQTGEYEVVVTPDTEDGRADDEQESAGDPATDGRIATFRGRVYRP</sequence>
<protein>
    <recommendedName>
        <fullName evidence="3">Thioesterase domain-containing protein</fullName>
    </recommendedName>
</protein>
<dbReference type="Pfam" id="PF03061">
    <property type="entry name" value="4HBT"/>
    <property type="match status" value="1"/>
</dbReference>
<dbReference type="OrthoDB" id="24516at2157"/>
<keyword evidence="5" id="KW-1185">Reference proteome</keyword>
<evidence type="ECO:0000259" key="3">
    <source>
        <dbReference type="Pfam" id="PF03061"/>
    </source>
</evidence>
<name>L0IFL2_HALRX</name>
<dbReference type="Gene3D" id="3.10.129.10">
    <property type="entry name" value="Hotdog Thioesterase"/>
    <property type="match status" value="1"/>
</dbReference>
<feature type="domain" description="Thioesterase" evidence="3">
    <location>
        <begin position="48"/>
        <end position="117"/>
    </location>
</feature>
<accession>L0IFL2</accession>
<dbReference type="STRING" id="797302.Halru_2429"/>
<dbReference type="GeneID" id="14376937"/>
<evidence type="ECO:0000313" key="5">
    <source>
        <dbReference type="Proteomes" id="UP000010846"/>
    </source>
</evidence>
<evidence type="ECO:0000256" key="1">
    <source>
        <dbReference type="ARBA" id="ARBA00022801"/>
    </source>
</evidence>
<reference evidence="4" key="1">
    <citation type="submission" date="2011-09" db="EMBL/GenBank/DDBJ databases">
        <title>Complete sequence of Halovivax ruber XH-70.</title>
        <authorList>
            <consortium name="US DOE Joint Genome Institute"/>
            <person name="Lucas S."/>
            <person name="Han J."/>
            <person name="Lapidus A."/>
            <person name="Cheng J.-F."/>
            <person name="Goodwin L."/>
            <person name="Pitluck S."/>
            <person name="Peters L."/>
            <person name="Mikhailova N."/>
            <person name="Davenport K."/>
            <person name="Detter J.C."/>
            <person name="Han C."/>
            <person name="Tapia R."/>
            <person name="Land M."/>
            <person name="Hauser L."/>
            <person name="Kyrpides N."/>
            <person name="Ivanova N."/>
            <person name="Pagani I."/>
            <person name="Sproer C."/>
            <person name="Anderson I."/>
            <person name="Woyke T."/>
        </authorList>
    </citation>
    <scope>NUCLEOTIDE SEQUENCE</scope>
    <source>
        <strain evidence="4">XH-70</strain>
    </source>
</reference>
<keyword evidence="1" id="KW-0378">Hydrolase</keyword>
<dbReference type="KEGG" id="hru:Halru_2429"/>
<dbReference type="NCBIfam" id="TIGR00369">
    <property type="entry name" value="unchar_dom_1"/>
    <property type="match status" value="1"/>
</dbReference>
<organism evidence="4 5">
    <name type="scientific">Halovivax ruber (strain DSM 18193 / JCM 13892 / XH-70)</name>
    <dbReference type="NCBI Taxonomy" id="797302"/>
    <lineage>
        <taxon>Archaea</taxon>
        <taxon>Methanobacteriati</taxon>
        <taxon>Methanobacteriota</taxon>
        <taxon>Stenosarchaea group</taxon>
        <taxon>Halobacteria</taxon>
        <taxon>Halobacteriales</taxon>
        <taxon>Natrialbaceae</taxon>
        <taxon>Halovivax</taxon>
    </lineage>
</organism>
<dbReference type="PANTHER" id="PTHR42856:SF1">
    <property type="entry name" value="ACYL-COENZYME A THIOESTERASE PAAI"/>
    <property type="match status" value="1"/>
</dbReference>
<dbReference type="InterPro" id="IPR029069">
    <property type="entry name" value="HotDog_dom_sf"/>
</dbReference>
<dbReference type="InterPro" id="IPR003736">
    <property type="entry name" value="PAAI_dom"/>
</dbReference>
<dbReference type="SUPFAM" id="SSF54637">
    <property type="entry name" value="Thioesterase/thiol ester dehydrase-isomerase"/>
    <property type="match status" value="1"/>
</dbReference>
<dbReference type="eggNOG" id="arCOG00777">
    <property type="taxonomic scope" value="Archaea"/>
</dbReference>
<dbReference type="AlphaFoldDB" id="L0IFL2"/>
<dbReference type="GO" id="GO:0016289">
    <property type="term" value="F:acyl-CoA hydrolase activity"/>
    <property type="evidence" value="ECO:0007669"/>
    <property type="project" value="TreeGrafter"/>
</dbReference>
<dbReference type="RefSeq" id="WP_015301614.1">
    <property type="nucleotide sequence ID" value="NC_019964.1"/>
</dbReference>
<dbReference type="PANTHER" id="PTHR42856">
    <property type="entry name" value="ACYL-COENZYME A THIOESTERASE PAAI"/>
    <property type="match status" value="1"/>
</dbReference>
<dbReference type="EMBL" id="CP003050">
    <property type="protein sequence ID" value="AGB17011.1"/>
    <property type="molecule type" value="Genomic_DNA"/>
</dbReference>
<dbReference type="InterPro" id="IPR052723">
    <property type="entry name" value="Acyl-CoA_thioesterase_PaaI"/>
</dbReference>
<dbReference type="Proteomes" id="UP000010846">
    <property type="component" value="Chromosome"/>
</dbReference>
<dbReference type="InterPro" id="IPR006683">
    <property type="entry name" value="Thioestr_dom"/>
</dbReference>
<proteinExistence type="predicted"/>
<evidence type="ECO:0000256" key="2">
    <source>
        <dbReference type="SAM" id="MobiDB-lite"/>
    </source>
</evidence>
<feature type="region of interest" description="Disordered" evidence="2">
    <location>
        <begin position="99"/>
        <end position="149"/>
    </location>
</feature>